<accession>A0A8H7YPC9</accession>
<dbReference type="EMBL" id="JAEVHI010000004">
    <property type="protein sequence ID" value="KAG5293128.1"/>
    <property type="molecule type" value="Genomic_DNA"/>
</dbReference>
<reference evidence="2 3" key="1">
    <citation type="submission" date="2021-01" db="EMBL/GenBank/DDBJ databases">
        <title>Chromosome-level genome assembly of a human fungal pathogen reveals clustering of transcriptionally co-regulated genes.</title>
        <authorList>
            <person name="Voorhies M."/>
            <person name="Cohen S."/>
            <person name="Shea T.P."/>
            <person name="Petrus S."/>
            <person name="Munoz J.F."/>
            <person name="Poplawski S."/>
            <person name="Goldman W.E."/>
            <person name="Michael T."/>
            <person name="Cuomo C.A."/>
            <person name="Sil A."/>
            <person name="Beyhan S."/>
        </authorList>
    </citation>
    <scope>NUCLEOTIDE SEQUENCE [LARGE SCALE GENOMIC DNA]</scope>
    <source>
        <strain evidence="2 3">G184AR</strain>
    </source>
</reference>
<feature type="transmembrane region" description="Helical" evidence="1">
    <location>
        <begin position="63"/>
        <end position="81"/>
    </location>
</feature>
<keyword evidence="1" id="KW-0472">Membrane</keyword>
<dbReference type="AlphaFoldDB" id="A0A8H7YPC9"/>
<keyword evidence="1" id="KW-0812">Transmembrane</keyword>
<name>A0A8H7YPC9_AJECA</name>
<proteinExistence type="predicted"/>
<evidence type="ECO:0000256" key="1">
    <source>
        <dbReference type="SAM" id="Phobius"/>
    </source>
</evidence>
<feature type="transmembrane region" description="Helical" evidence="1">
    <location>
        <begin position="93"/>
        <end position="117"/>
    </location>
</feature>
<sequence length="128" mass="14767">MAFCCCILQTINCVDVCGCFCTPKKATTVTCLKFLLSIARGMIGYCLFDYIERYRYRCRCRLFYQQTTSLLPSALLLRLQLLPFPRPTLCLMVSLFSLIAPFPQCLSASYVASYYSLYDTYTRAMRFV</sequence>
<keyword evidence="1" id="KW-1133">Transmembrane helix</keyword>
<evidence type="ECO:0000313" key="3">
    <source>
        <dbReference type="Proteomes" id="UP000670092"/>
    </source>
</evidence>
<evidence type="ECO:0000313" key="2">
    <source>
        <dbReference type="EMBL" id="KAG5293128.1"/>
    </source>
</evidence>
<dbReference type="Proteomes" id="UP000670092">
    <property type="component" value="Unassembled WGS sequence"/>
</dbReference>
<dbReference type="VEuPathDB" id="FungiDB:I7I52_04337"/>
<organism evidence="2 3">
    <name type="scientific">Ajellomyces capsulatus</name>
    <name type="common">Darling's disease fungus</name>
    <name type="synonym">Histoplasma capsulatum</name>
    <dbReference type="NCBI Taxonomy" id="5037"/>
    <lineage>
        <taxon>Eukaryota</taxon>
        <taxon>Fungi</taxon>
        <taxon>Dikarya</taxon>
        <taxon>Ascomycota</taxon>
        <taxon>Pezizomycotina</taxon>
        <taxon>Eurotiomycetes</taxon>
        <taxon>Eurotiomycetidae</taxon>
        <taxon>Onygenales</taxon>
        <taxon>Ajellomycetaceae</taxon>
        <taxon>Histoplasma</taxon>
    </lineage>
</organism>
<comment type="caution">
    <text evidence="2">The sequence shown here is derived from an EMBL/GenBank/DDBJ whole genome shotgun (WGS) entry which is preliminary data.</text>
</comment>
<gene>
    <name evidence="2" type="ORF">I7I52_04337</name>
</gene>
<protein>
    <submittedName>
        <fullName evidence="2">Uncharacterized protein</fullName>
    </submittedName>
</protein>